<dbReference type="EMBL" id="CAMGYJ010000008">
    <property type="protein sequence ID" value="CAI0466157.1"/>
    <property type="molecule type" value="Genomic_DNA"/>
</dbReference>
<name>A0AAV0P691_9ROSI</name>
<evidence type="ECO:0000313" key="3">
    <source>
        <dbReference type="Proteomes" id="UP001154282"/>
    </source>
</evidence>
<dbReference type="Pfam" id="PF05699">
    <property type="entry name" value="Dimer_Tnp_hAT"/>
    <property type="match status" value="1"/>
</dbReference>
<dbReference type="InterPro" id="IPR008906">
    <property type="entry name" value="HATC_C_dom"/>
</dbReference>
<feature type="domain" description="HAT C-terminal dimerisation" evidence="1">
    <location>
        <begin position="22"/>
        <end position="104"/>
    </location>
</feature>
<gene>
    <name evidence="2" type="ORF">LITE_LOCUS36918</name>
</gene>
<dbReference type="InterPro" id="IPR012337">
    <property type="entry name" value="RNaseH-like_sf"/>
</dbReference>
<evidence type="ECO:0000313" key="2">
    <source>
        <dbReference type="EMBL" id="CAI0466157.1"/>
    </source>
</evidence>
<feature type="non-terminal residue" evidence="2">
    <location>
        <position position="116"/>
    </location>
</feature>
<dbReference type="SUPFAM" id="SSF53098">
    <property type="entry name" value="Ribonuclease H-like"/>
    <property type="match status" value="1"/>
</dbReference>
<dbReference type="AlphaFoldDB" id="A0AAV0P691"/>
<reference evidence="2" key="1">
    <citation type="submission" date="2022-08" db="EMBL/GenBank/DDBJ databases">
        <authorList>
            <person name="Gutierrez-Valencia J."/>
        </authorList>
    </citation>
    <scope>NUCLEOTIDE SEQUENCE</scope>
</reference>
<dbReference type="Proteomes" id="UP001154282">
    <property type="component" value="Unassembled WGS sequence"/>
</dbReference>
<protein>
    <recommendedName>
        <fullName evidence="1">HAT C-terminal dimerisation domain-containing protein</fullName>
    </recommendedName>
</protein>
<dbReference type="PANTHER" id="PTHR23272">
    <property type="entry name" value="BED FINGER-RELATED"/>
    <property type="match status" value="1"/>
</dbReference>
<accession>A0AAV0P691</accession>
<comment type="caution">
    <text evidence="2">The sequence shown here is derived from an EMBL/GenBank/DDBJ whole genome shotgun (WGS) entry which is preliminary data.</text>
</comment>
<proteinExistence type="predicted"/>
<keyword evidence="3" id="KW-1185">Reference proteome</keyword>
<dbReference type="GO" id="GO:0046983">
    <property type="term" value="F:protein dimerization activity"/>
    <property type="evidence" value="ECO:0007669"/>
    <property type="project" value="InterPro"/>
</dbReference>
<feature type="non-terminal residue" evidence="2">
    <location>
        <position position="1"/>
    </location>
</feature>
<sequence>DLGFELYLSRKKRSKTTSLCSDLDDYLSEGVSPRAPNVGVLDWWRVNAGKYPLLKEVARDLLVIPVTSVASESAFSSSSRLLDPHRSRLHFETVEAIMCTRTWIKDGISKDAGMDG</sequence>
<dbReference type="PANTHER" id="PTHR23272:SF187">
    <property type="entry name" value="AC9 TRANSPOSASE-RELATED"/>
    <property type="match status" value="1"/>
</dbReference>
<organism evidence="2 3">
    <name type="scientific">Linum tenue</name>
    <dbReference type="NCBI Taxonomy" id="586396"/>
    <lineage>
        <taxon>Eukaryota</taxon>
        <taxon>Viridiplantae</taxon>
        <taxon>Streptophyta</taxon>
        <taxon>Embryophyta</taxon>
        <taxon>Tracheophyta</taxon>
        <taxon>Spermatophyta</taxon>
        <taxon>Magnoliopsida</taxon>
        <taxon>eudicotyledons</taxon>
        <taxon>Gunneridae</taxon>
        <taxon>Pentapetalae</taxon>
        <taxon>rosids</taxon>
        <taxon>fabids</taxon>
        <taxon>Malpighiales</taxon>
        <taxon>Linaceae</taxon>
        <taxon>Linum</taxon>
    </lineage>
</organism>
<evidence type="ECO:0000259" key="1">
    <source>
        <dbReference type="Pfam" id="PF05699"/>
    </source>
</evidence>